<evidence type="ECO:0000313" key="2">
    <source>
        <dbReference type="EMBL" id="MFD2912260.1"/>
    </source>
</evidence>
<evidence type="ECO:0000313" key="3">
    <source>
        <dbReference type="Proteomes" id="UP001597561"/>
    </source>
</evidence>
<accession>A0ABW5ZIU1</accession>
<feature type="transmembrane region" description="Helical" evidence="1">
    <location>
        <begin position="39"/>
        <end position="57"/>
    </location>
</feature>
<dbReference type="Proteomes" id="UP001597561">
    <property type="component" value="Unassembled WGS sequence"/>
</dbReference>
<dbReference type="RefSeq" id="WP_204728825.1">
    <property type="nucleotide sequence ID" value="NZ_JAFBDK010000005.1"/>
</dbReference>
<protein>
    <submittedName>
        <fullName evidence="2">Uncharacterized protein</fullName>
    </submittedName>
</protein>
<proteinExistence type="predicted"/>
<reference evidence="3" key="1">
    <citation type="journal article" date="2019" name="Int. J. Syst. Evol. Microbiol.">
        <title>The Global Catalogue of Microorganisms (GCM) 10K type strain sequencing project: providing services to taxonomists for standard genome sequencing and annotation.</title>
        <authorList>
            <consortium name="The Broad Institute Genomics Platform"/>
            <consortium name="The Broad Institute Genome Sequencing Center for Infectious Disease"/>
            <person name="Wu L."/>
            <person name="Ma J."/>
        </authorList>
    </citation>
    <scope>NUCLEOTIDE SEQUENCE [LARGE SCALE GENOMIC DNA]</scope>
    <source>
        <strain evidence="3">KCTC 13528</strain>
    </source>
</reference>
<evidence type="ECO:0000256" key="1">
    <source>
        <dbReference type="SAM" id="Phobius"/>
    </source>
</evidence>
<gene>
    <name evidence="2" type="ORF">ACFS5P_10280</name>
</gene>
<feature type="transmembrane region" description="Helical" evidence="1">
    <location>
        <begin position="6"/>
        <end position="27"/>
    </location>
</feature>
<keyword evidence="1" id="KW-0812">Transmembrane</keyword>
<name>A0ABW5ZIU1_9BACL</name>
<keyword evidence="3" id="KW-1185">Reference proteome</keyword>
<organism evidence="2 3">
    <name type="scientific">Jeotgalibacillus terrae</name>
    <dbReference type="NCBI Taxonomy" id="587735"/>
    <lineage>
        <taxon>Bacteria</taxon>
        <taxon>Bacillati</taxon>
        <taxon>Bacillota</taxon>
        <taxon>Bacilli</taxon>
        <taxon>Bacillales</taxon>
        <taxon>Caryophanaceae</taxon>
        <taxon>Jeotgalibacillus</taxon>
    </lineage>
</organism>
<keyword evidence="1" id="KW-1133">Transmembrane helix</keyword>
<comment type="caution">
    <text evidence="2">The sequence shown here is derived from an EMBL/GenBank/DDBJ whole genome shotgun (WGS) entry which is preliminary data.</text>
</comment>
<feature type="transmembrane region" description="Helical" evidence="1">
    <location>
        <begin position="69"/>
        <end position="93"/>
    </location>
</feature>
<dbReference type="EMBL" id="JBHUPG010000019">
    <property type="protein sequence ID" value="MFD2912260.1"/>
    <property type="molecule type" value="Genomic_DNA"/>
</dbReference>
<sequence>MDIQTVANLFYVFLLLIGLISFTTGYLTMKKTRLSSAGFYAMTLLSFALMILHFMWYTRAVQVTYTPTIPWLFNMAAAVVLYIVFLVVGAAVLRSISRKRDYRSTTS</sequence>
<keyword evidence="1" id="KW-0472">Membrane</keyword>